<gene>
    <name evidence="2" type="ORF">MCBMB27_01617</name>
    <name evidence="3" type="ORF">SAMN05192567_102213</name>
</gene>
<dbReference type="RefSeq" id="WP_043381941.1">
    <property type="nucleotide sequence ID" value="NZ_CP015367.1"/>
</dbReference>
<protein>
    <submittedName>
        <fullName evidence="3">Uncharacterized protein</fullName>
    </submittedName>
</protein>
<keyword evidence="1" id="KW-0732">Signal</keyword>
<dbReference type="AlphaFoldDB" id="A0AAE8L4Z4"/>
<proteinExistence type="predicted"/>
<dbReference type="Proteomes" id="UP000199140">
    <property type="component" value="Unassembled WGS sequence"/>
</dbReference>
<evidence type="ECO:0000313" key="5">
    <source>
        <dbReference type="Proteomes" id="UP000199140"/>
    </source>
</evidence>
<dbReference type="KEGG" id="mphy:MCBMB27_01617"/>
<feature type="signal peptide" evidence="1">
    <location>
        <begin position="1"/>
        <end position="19"/>
    </location>
</feature>
<organism evidence="3 5">
    <name type="scientific">Methylobacterium phyllosphaerae</name>
    <dbReference type="NCBI Taxonomy" id="418223"/>
    <lineage>
        <taxon>Bacteria</taxon>
        <taxon>Pseudomonadati</taxon>
        <taxon>Pseudomonadota</taxon>
        <taxon>Alphaproteobacteria</taxon>
        <taxon>Hyphomicrobiales</taxon>
        <taxon>Methylobacteriaceae</taxon>
        <taxon>Methylobacterium</taxon>
    </lineage>
</organism>
<dbReference type="EMBL" id="FOPK01000002">
    <property type="protein sequence ID" value="SFG34714.1"/>
    <property type="molecule type" value="Genomic_DNA"/>
</dbReference>
<dbReference type="Proteomes" id="UP000185487">
    <property type="component" value="Chromosome"/>
</dbReference>
<reference evidence="2 4" key="1">
    <citation type="submission" date="2016-04" db="EMBL/GenBank/DDBJ databases">
        <title>Complete genome sequencing and analysis of CBMB27, Methylobacterium phyllosphaerae isolated from leaf tissues of rice (Oryza sativa L.).</title>
        <authorList>
            <person name="Lee Y."/>
            <person name="Hwangbo K."/>
            <person name="Chung H."/>
            <person name="Yoo J."/>
            <person name="Kim K.Y."/>
            <person name="Sa T.M."/>
            <person name="Um Y."/>
            <person name="Madhaiyan M."/>
        </authorList>
    </citation>
    <scope>NUCLEOTIDE SEQUENCE [LARGE SCALE GENOMIC DNA]</scope>
    <source>
        <strain evidence="2 4">CBMB27</strain>
    </source>
</reference>
<evidence type="ECO:0000313" key="4">
    <source>
        <dbReference type="Proteomes" id="UP000185487"/>
    </source>
</evidence>
<feature type="chain" id="PRO_5042150338" evidence="1">
    <location>
        <begin position="20"/>
        <end position="158"/>
    </location>
</feature>
<accession>A0AAE8L4Z4</accession>
<name>A0AAE8L4Z4_9HYPH</name>
<evidence type="ECO:0000313" key="3">
    <source>
        <dbReference type="EMBL" id="SFG34714.1"/>
    </source>
</evidence>
<evidence type="ECO:0000313" key="2">
    <source>
        <dbReference type="EMBL" id="APT30908.1"/>
    </source>
</evidence>
<keyword evidence="4" id="KW-1185">Reference proteome</keyword>
<evidence type="ECO:0000256" key="1">
    <source>
        <dbReference type="SAM" id="SignalP"/>
    </source>
</evidence>
<dbReference type="GeneID" id="96604700"/>
<sequence length="158" mass="16470">MSSFAVPRLLLAACLAACAALPLWAEAARADSCDDLTRQIAGAIGGKVGKRAGPSIDIRMAGPIKFDVTCRAEPIVQATSAEPAPSATFFRDLSVASEILVGEPAATVEPIIASAYRTALSERRKSFIQQNGWSASCYTDPGSTAMRTLCSVGRIPPG</sequence>
<dbReference type="EMBL" id="CP015367">
    <property type="protein sequence ID" value="APT30908.1"/>
    <property type="molecule type" value="Genomic_DNA"/>
</dbReference>
<reference evidence="3 5" key="2">
    <citation type="submission" date="2016-10" db="EMBL/GenBank/DDBJ databases">
        <authorList>
            <person name="Varghese N."/>
            <person name="Submissions S."/>
        </authorList>
    </citation>
    <scope>NUCLEOTIDE SEQUENCE [LARGE SCALE GENOMIC DNA]</scope>
    <source>
        <strain evidence="3 5">CBMB27</strain>
    </source>
</reference>